<organism evidence="2 3">
    <name type="scientific">Nitrincola tibetensis</name>
    <dbReference type="NCBI Taxonomy" id="2219697"/>
    <lineage>
        <taxon>Bacteria</taxon>
        <taxon>Pseudomonadati</taxon>
        <taxon>Pseudomonadota</taxon>
        <taxon>Gammaproteobacteria</taxon>
        <taxon>Oceanospirillales</taxon>
        <taxon>Oceanospirillaceae</taxon>
        <taxon>Nitrincola</taxon>
    </lineage>
</organism>
<dbReference type="EMBL" id="QKRX01000009">
    <property type="protein sequence ID" value="RAU17533.1"/>
    <property type="molecule type" value="Genomic_DNA"/>
</dbReference>
<feature type="transmembrane region" description="Helical" evidence="1">
    <location>
        <begin position="128"/>
        <end position="149"/>
    </location>
</feature>
<keyword evidence="1" id="KW-0812">Transmembrane</keyword>
<proteinExistence type="predicted"/>
<comment type="caution">
    <text evidence="2">The sequence shown here is derived from an EMBL/GenBank/DDBJ whole genome shotgun (WGS) entry which is preliminary data.</text>
</comment>
<dbReference type="OrthoDB" id="5671023at2"/>
<dbReference type="AlphaFoldDB" id="A0A364NKC9"/>
<gene>
    <name evidence="2" type="ORF">DN062_12645</name>
</gene>
<accession>A0A364NKC9</accession>
<protein>
    <submittedName>
        <fullName evidence="2">Uncharacterized protein</fullName>
    </submittedName>
</protein>
<dbReference type="Proteomes" id="UP000250744">
    <property type="component" value="Unassembled WGS sequence"/>
</dbReference>
<keyword evidence="3" id="KW-1185">Reference proteome</keyword>
<name>A0A364NKC9_9GAMM</name>
<dbReference type="RefSeq" id="WP_112159687.1">
    <property type="nucleotide sequence ID" value="NZ_QKRX01000009.1"/>
</dbReference>
<keyword evidence="1" id="KW-1133">Transmembrane helix</keyword>
<evidence type="ECO:0000256" key="1">
    <source>
        <dbReference type="SAM" id="Phobius"/>
    </source>
</evidence>
<sequence length="318" mass="36871">MQLPPLRLIPNPTENPDVIEAMNLSITRIDEDVIEVPSMTSMGLNTWFKLIFFAIMLGSAPAYDPGWFSKDGEPGVAYKAIHKMLYRESYIISTFEFYEDSDNPGFLRDGTAYDQFKIEQLDFHGRGIVAGIVCISLIVLPWILLNLAVGNPYRIDRKRRIMYTWIRGSFVCIQFPEGTDDPLQVVEAHIPMRNDIRDPYNMNGPLNIWLPIPRYQKNGVLSLGGNCAIVRSLVKYQAYYLRDFINDFIANPNAQWVDQLGPKRKPKYVNYLDYVQFHFARLQFLPQFPFKKRKTEAAIEAFMKNPRTELYPDYLPYA</sequence>
<reference evidence="2 3" key="1">
    <citation type="submission" date="2018-06" db="EMBL/GenBank/DDBJ databases">
        <title>Nitrincola tibetense sp. nov., isolated from Lake XuguoCo on Tibetan Plateau.</title>
        <authorList>
            <person name="Xing P."/>
        </authorList>
    </citation>
    <scope>NUCLEOTIDE SEQUENCE [LARGE SCALE GENOMIC DNA]</scope>
    <source>
        <strain evidence="3">xg18</strain>
    </source>
</reference>
<evidence type="ECO:0000313" key="2">
    <source>
        <dbReference type="EMBL" id="RAU17533.1"/>
    </source>
</evidence>
<evidence type="ECO:0000313" key="3">
    <source>
        <dbReference type="Proteomes" id="UP000250744"/>
    </source>
</evidence>
<keyword evidence="1" id="KW-0472">Membrane</keyword>